<dbReference type="GO" id="GO:0000160">
    <property type="term" value="P:phosphorelay signal transduction system"/>
    <property type="evidence" value="ECO:0007669"/>
    <property type="project" value="UniProtKB-KW"/>
</dbReference>
<name>A0A0K2LBF3_9LACO</name>
<evidence type="ECO:0000256" key="1">
    <source>
        <dbReference type="ARBA" id="ARBA00004496"/>
    </source>
</evidence>
<dbReference type="PROSITE" id="PS01124">
    <property type="entry name" value="HTH_ARAC_FAMILY_2"/>
    <property type="match status" value="1"/>
</dbReference>
<dbReference type="Pfam" id="PF00072">
    <property type="entry name" value="Response_reg"/>
    <property type="match status" value="1"/>
</dbReference>
<dbReference type="InterPro" id="IPR009057">
    <property type="entry name" value="Homeodomain-like_sf"/>
</dbReference>
<dbReference type="KEGG" id="lhi:JP39_03700"/>
<dbReference type="GO" id="GO:0005737">
    <property type="term" value="C:cytoplasm"/>
    <property type="evidence" value="ECO:0007669"/>
    <property type="project" value="UniProtKB-SubCell"/>
</dbReference>
<evidence type="ECO:0000256" key="8">
    <source>
        <dbReference type="PROSITE-ProRule" id="PRU00169"/>
    </source>
</evidence>
<keyword evidence="7" id="KW-0804">Transcription</keyword>
<evidence type="ECO:0000256" key="2">
    <source>
        <dbReference type="ARBA" id="ARBA00022490"/>
    </source>
</evidence>
<comment type="subcellular location">
    <subcellularLocation>
        <location evidence="1">Cytoplasm</location>
    </subcellularLocation>
</comment>
<dbReference type="RefSeq" id="WP_041499250.1">
    <property type="nucleotide sequence ID" value="NZ_BJDV01000008.1"/>
</dbReference>
<dbReference type="InterPro" id="IPR018062">
    <property type="entry name" value="HTH_AraC-typ_CS"/>
</dbReference>
<sequence>MYSVLIVDDEYMILKGLEKIIKWSDYSFEIVKAARNSKQALEFLEDNDVDLIITDVNMPRISGLDLIEMAQDKGKKFEFMILSGYQEFDYVRTGLQLGAIDYILKPVDSKALVASLAKVKNILDSQTAIQKASVVSLNAQMQRLFENDIDRSEISSLFHQLRITPDIIKSGMTVIACNRLNDFSKVEQLCQQYGQVLSFEHNRHLFIGFVGGRGLLLKFVRELEDKCYITGESFITVGETVYDWQNISQSYEQAARLSKIYKFYEKSNKFSNNNLRVDWLKQATLPKVSLVKIKQAIALGEYEQLMDELKSIFSDLTSRGASPSYVRQIAFLVYSELNVKVNFDEQTYQEYVVRINNADDLQSLVDISSEVIKQLSQKIDDQKYSENIKQVMSLIHKDFNDDLSLKLVSDELHLNPDYLGQLFKKEAKMSFSKYLNEYRIQQAQELLRNTNQSIAEIADNVGYTTTAYFYRNFKSICGLSPKEYRKKYI</sequence>
<dbReference type="EMBL" id="CP012559">
    <property type="protein sequence ID" value="ALB28533.1"/>
    <property type="molecule type" value="Genomic_DNA"/>
</dbReference>
<organism evidence="11 12">
    <name type="scientific">Companilactobacillus heilongjiangensis</name>
    <dbReference type="NCBI Taxonomy" id="1074467"/>
    <lineage>
        <taxon>Bacteria</taxon>
        <taxon>Bacillati</taxon>
        <taxon>Bacillota</taxon>
        <taxon>Bacilli</taxon>
        <taxon>Lactobacillales</taxon>
        <taxon>Lactobacillaceae</taxon>
        <taxon>Companilactobacillus</taxon>
    </lineage>
</organism>
<dbReference type="InterPro" id="IPR020449">
    <property type="entry name" value="Tscrpt_reg_AraC-type_HTH"/>
</dbReference>
<dbReference type="GO" id="GO:0003700">
    <property type="term" value="F:DNA-binding transcription factor activity"/>
    <property type="evidence" value="ECO:0007669"/>
    <property type="project" value="InterPro"/>
</dbReference>
<accession>A0A0K2LBF3</accession>
<dbReference type="AlphaFoldDB" id="A0A0K2LBF3"/>
<evidence type="ECO:0000256" key="6">
    <source>
        <dbReference type="ARBA" id="ARBA00023125"/>
    </source>
</evidence>
<gene>
    <name evidence="11" type="ORF">JP39_03700</name>
</gene>
<keyword evidence="6" id="KW-0238">DNA-binding</keyword>
<feature type="domain" description="Response regulatory" evidence="10">
    <location>
        <begin position="3"/>
        <end position="120"/>
    </location>
</feature>
<keyword evidence="2" id="KW-0963">Cytoplasm</keyword>
<dbReference type="PROSITE" id="PS50110">
    <property type="entry name" value="RESPONSE_REGULATORY"/>
    <property type="match status" value="1"/>
</dbReference>
<evidence type="ECO:0000313" key="11">
    <source>
        <dbReference type="EMBL" id="ALB28533.1"/>
    </source>
</evidence>
<dbReference type="InterPro" id="IPR018060">
    <property type="entry name" value="HTH_AraC"/>
</dbReference>
<keyword evidence="12" id="KW-1185">Reference proteome</keyword>
<dbReference type="InterPro" id="IPR051552">
    <property type="entry name" value="HptR"/>
</dbReference>
<evidence type="ECO:0000259" key="9">
    <source>
        <dbReference type="PROSITE" id="PS01124"/>
    </source>
</evidence>
<evidence type="ECO:0000256" key="3">
    <source>
        <dbReference type="ARBA" id="ARBA00022553"/>
    </source>
</evidence>
<dbReference type="OrthoDB" id="342399at2"/>
<evidence type="ECO:0000256" key="7">
    <source>
        <dbReference type="ARBA" id="ARBA00023163"/>
    </source>
</evidence>
<dbReference type="STRING" id="1074467.JP39_03700"/>
<dbReference type="SUPFAM" id="SSF52172">
    <property type="entry name" value="CheY-like"/>
    <property type="match status" value="1"/>
</dbReference>
<proteinExistence type="predicted"/>
<dbReference type="SUPFAM" id="SSF46689">
    <property type="entry name" value="Homeodomain-like"/>
    <property type="match status" value="2"/>
</dbReference>
<evidence type="ECO:0000256" key="4">
    <source>
        <dbReference type="ARBA" id="ARBA00023012"/>
    </source>
</evidence>
<keyword evidence="5" id="KW-0805">Transcription regulation</keyword>
<feature type="domain" description="HTH araC/xylS-type" evidence="9">
    <location>
        <begin position="389"/>
        <end position="487"/>
    </location>
</feature>
<evidence type="ECO:0000256" key="5">
    <source>
        <dbReference type="ARBA" id="ARBA00023015"/>
    </source>
</evidence>
<keyword evidence="3 8" id="KW-0597">Phosphoprotein</keyword>
<dbReference type="PRINTS" id="PR00032">
    <property type="entry name" value="HTHARAC"/>
</dbReference>
<protein>
    <recommendedName>
        <fullName evidence="13">AraC family transcriptional regulator</fullName>
    </recommendedName>
</protein>
<dbReference type="SMART" id="SM00342">
    <property type="entry name" value="HTH_ARAC"/>
    <property type="match status" value="1"/>
</dbReference>
<evidence type="ECO:0008006" key="13">
    <source>
        <dbReference type="Google" id="ProtNLM"/>
    </source>
</evidence>
<dbReference type="CDD" id="cd17536">
    <property type="entry name" value="REC_YesN-like"/>
    <property type="match status" value="1"/>
</dbReference>
<evidence type="ECO:0000259" key="10">
    <source>
        <dbReference type="PROSITE" id="PS50110"/>
    </source>
</evidence>
<dbReference type="Proteomes" id="UP000061546">
    <property type="component" value="Chromosome"/>
</dbReference>
<feature type="modified residue" description="4-aspartylphosphate" evidence="8">
    <location>
        <position position="55"/>
    </location>
</feature>
<dbReference type="Pfam" id="PF12833">
    <property type="entry name" value="HTH_18"/>
    <property type="match status" value="1"/>
</dbReference>
<dbReference type="InterPro" id="IPR001789">
    <property type="entry name" value="Sig_transdc_resp-reg_receiver"/>
</dbReference>
<keyword evidence="4" id="KW-0902">Two-component regulatory system</keyword>
<reference evidence="11 12" key="1">
    <citation type="submission" date="2015-08" db="EMBL/GenBank/DDBJ databases">
        <title>Genomic sequence of Lactobacillus heilongjiangensis DSM 28069, isolated from Chinese traditional pickle.</title>
        <authorList>
            <person name="Jiang X."/>
            <person name="Zheng B."/>
            <person name="Cheng H."/>
        </authorList>
    </citation>
    <scope>NUCLEOTIDE SEQUENCE [LARGE SCALE GENOMIC DNA]</scope>
    <source>
        <strain evidence="11 12">DSM 28069</strain>
    </source>
</reference>
<dbReference type="Gene3D" id="1.10.10.60">
    <property type="entry name" value="Homeodomain-like"/>
    <property type="match status" value="2"/>
</dbReference>
<dbReference type="SMART" id="SM00448">
    <property type="entry name" value="REC"/>
    <property type="match status" value="1"/>
</dbReference>
<dbReference type="GO" id="GO:0043565">
    <property type="term" value="F:sequence-specific DNA binding"/>
    <property type="evidence" value="ECO:0007669"/>
    <property type="project" value="InterPro"/>
</dbReference>
<dbReference type="PROSITE" id="PS00041">
    <property type="entry name" value="HTH_ARAC_FAMILY_1"/>
    <property type="match status" value="1"/>
</dbReference>
<dbReference type="InterPro" id="IPR011006">
    <property type="entry name" value="CheY-like_superfamily"/>
</dbReference>
<dbReference type="Gene3D" id="3.40.50.2300">
    <property type="match status" value="1"/>
</dbReference>
<dbReference type="PANTHER" id="PTHR42713:SF3">
    <property type="entry name" value="TRANSCRIPTIONAL REGULATORY PROTEIN HPTR"/>
    <property type="match status" value="1"/>
</dbReference>
<evidence type="ECO:0000313" key="12">
    <source>
        <dbReference type="Proteomes" id="UP000061546"/>
    </source>
</evidence>
<dbReference type="PANTHER" id="PTHR42713">
    <property type="entry name" value="HISTIDINE KINASE-RELATED"/>
    <property type="match status" value="1"/>
</dbReference>